<proteinExistence type="predicted"/>
<dbReference type="AlphaFoldDB" id="A0A4Z2IUU3"/>
<comment type="caution">
    <text evidence="1">The sequence shown here is derived from an EMBL/GenBank/DDBJ whole genome shotgun (WGS) entry which is preliminary data.</text>
</comment>
<sequence>MKHISDQQQDSLYEQSILFLSLLPVLNEKKCINFTVEGLNLPPGLIGLLLGLPQSRSSAGPTLSLTQVLSQVLPLQLVLVPLLFGGVQLAAQVPHLFLEELGGAVGLAVLLLAFELVELLLQCTILRLQELLVDGFRQGEVHLVVGEALGLGGRARALLVVGGGAGCSHRNSKWSGVRSRNVQSNYISSFGRCCRDSGKAVGDAGHQNHLRFEGPDCEVRVCDAELSGDQSASAVTEVPAEADVGTGEILAGIVELDIESNGSVLDEVLVVLVYIIDLGKGYGEGNLV</sequence>
<reference evidence="1 2" key="1">
    <citation type="submission" date="2019-03" db="EMBL/GenBank/DDBJ databases">
        <title>First draft genome of Liparis tanakae, snailfish: a comprehensive survey of snailfish specific genes.</title>
        <authorList>
            <person name="Kim W."/>
            <person name="Song I."/>
            <person name="Jeong J.-H."/>
            <person name="Kim D."/>
            <person name="Kim S."/>
            <person name="Ryu S."/>
            <person name="Song J.Y."/>
            <person name="Lee S.K."/>
        </authorList>
    </citation>
    <scope>NUCLEOTIDE SEQUENCE [LARGE SCALE GENOMIC DNA]</scope>
    <source>
        <tissue evidence="1">Muscle</tissue>
    </source>
</reference>
<evidence type="ECO:0000313" key="1">
    <source>
        <dbReference type="EMBL" id="TNN81294.1"/>
    </source>
</evidence>
<organism evidence="1 2">
    <name type="scientific">Liparis tanakae</name>
    <name type="common">Tanaka's snailfish</name>
    <dbReference type="NCBI Taxonomy" id="230148"/>
    <lineage>
        <taxon>Eukaryota</taxon>
        <taxon>Metazoa</taxon>
        <taxon>Chordata</taxon>
        <taxon>Craniata</taxon>
        <taxon>Vertebrata</taxon>
        <taxon>Euteleostomi</taxon>
        <taxon>Actinopterygii</taxon>
        <taxon>Neopterygii</taxon>
        <taxon>Teleostei</taxon>
        <taxon>Neoteleostei</taxon>
        <taxon>Acanthomorphata</taxon>
        <taxon>Eupercaria</taxon>
        <taxon>Perciformes</taxon>
        <taxon>Cottioidei</taxon>
        <taxon>Cottales</taxon>
        <taxon>Liparidae</taxon>
        <taxon>Liparis</taxon>
    </lineage>
</organism>
<protein>
    <submittedName>
        <fullName evidence="1">Uncharacterized protein</fullName>
    </submittedName>
</protein>
<gene>
    <name evidence="1" type="ORF">EYF80_008354</name>
</gene>
<dbReference type="EMBL" id="SRLO01000047">
    <property type="protein sequence ID" value="TNN81294.1"/>
    <property type="molecule type" value="Genomic_DNA"/>
</dbReference>
<keyword evidence="2" id="KW-1185">Reference proteome</keyword>
<accession>A0A4Z2IUU3</accession>
<evidence type="ECO:0000313" key="2">
    <source>
        <dbReference type="Proteomes" id="UP000314294"/>
    </source>
</evidence>
<name>A0A4Z2IUU3_9TELE</name>
<dbReference type="Proteomes" id="UP000314294">
    <property type="component" value="Unassembled WGS sequence"/>
</dbReference>